<feature type="domain" description="Nudix hydrolase" evidence="2">
    <location>
        <begin position="1"/>
        <end position="132"/>
    </location>
</feature>
<dbReference type="PANTHER" id="PTHR21340">
    <property type="entry name" value="DIADENOSINE 5,5-P1,P4-TETRAPHOSPHATE PYROPHOSPHOHYDROLASE MUTT"/>
    <property type="match status" value="1"/>
</dbReference>
<dbReference type="AlphaFoldDB" id="A0A926N5S0"/>
<gene>
    <name evidence="3" type="ORF">IC620_02125</name>
</gene>
<dbReference type="CDD" id="cd03673">
    <property type="entry name" value="NUDIX_Ap6A_hydrolase"/>
    <property type="match status" value="1"/>
</dbReference>
<reference evidence="4" key="1">
    <citation type="submission" date="2022-10" db="EMBL/GenBank/DDBJ databases">
        <title>A novel bacterium of genus Hazenella, isolated from South China Sea.</title>
        <authorList>
            <person name="Huang H."/>
            <person name="Mo K."/>
            <person name="Hu Y."/>
        </authorList>
    </citation>
    <scope>NUCLEOTIDE SEQUENCE [LARGE SCALE GENOMIC DNA]</scope>
    <source>
        <strain evidence="4">IB182357</strain>
    </source>
</reference>
<dbReference type="GO" id="GO:0006754">
    <property type="term" value="P:ATP biosynthetic process"/>
    <property type="evidence" value="ECO:0007669"/>
    <property type="project" value="TreeGrafter"/>
</dbReference>
<proteinExistence type="predicted"/>
<sequence length="140" mass="16149">MKEISAGGVVFRNTENGIDLLLIEDRYGKWTLPKGKREAGETCEENALREIAEETGIQGEIVSFIQKVHYQYKHDILETINKEVTYYLVEAKVGIERPQLEEISDVTWFSPKQAWLKQIESGYSNNQVVFEKAYHLLGLR</sequence>
<dbReference type="GO" id="GO:0004081">
    <property type="term" value="F:bis(5'-nucleosyl)-tetraphosphatase (asymmetrical) activity"/>
    <property type="evidence" value="ECO:0007669"/>
    <property type="project" value="TreeGrafter"/>
</dbReference>
<dbReference type="InterPro" id="IPR051325">
    <property type="entry name" value="Nudix_hydrolase_domain"/>
</dbReference>
<dbReference type="PANTHER" id="PTHR21340:SF0">
    <property type="entry name" value="BIS(5'-NUCLEOSYL)-TETRAPHOSPHATASE [ASYMMETRICAL]"/>
    <property type="match status" value="1"/>
</dbReference>
<dbReference type="InterPro" id="IPR015797">
    <property type="entry name" value="NUDIX_hydrolase-like_dom_sf"/>
</dbReference>
<keyword evidence="1" id="KW-0378">Hydrolase</keyword>
<organism evidence="3 4">
    <name type="scientific">Polycladospora coralii</name>
    <dbReference type="NCBI Taxonomy" id="2771432"/>
    <lineage>
        <taxon>Bacteria</taxon>
        <taxon>Bacillati</taxon>
        <taxon>Bacillota</taxon>
        <taxon>Bacilli</taxon>
        <taxon>Bacillales</taxon>
        <taxon>Thermoactinomycetaceae</taxon>
        <taxon>Polycladospora</taxon>
    </lineage>
</organism>
<dbReference type="SUPFAM" id="SSF55811">
    <property type="entry name" value="Nudix"/>
    <property type="match status" value="1"/>
</dbReference>
<dbReference type="PRINTS" id="PR00502">
    <property type="entry name" value="NUDIXFAMILY"/>
</dbReference>
<name>A0A926N5S0_9BACL</name>
<protein>
    <submittedName>
        <fullName evidence="3">NUDIX domain-containing protein</fullName>
    </submittedName>
</protein>
<dbReference type="InterPro" id="IPR000086">
    <property type="entry name" value="NUDIX_hydrolase_dom"/>
</dbReference>
<dbReference type="GO" id="GO:0006167">
    <property type="term" value="P:AMP biosynthetic process"/>
    <property type="evidence" value="ECO:0007669"/>
    <property type="project" value="TreeGrafter"/>
</dbReference>
<keyword evidence="4" id="KW-1185">Reference proteome</keyword>
<evidence type="ECO:0000256" key="1">
    <source>
        <dbReference type="ARBA" id="ARBA00022801"/>
    </source>
</evidence>
<dbReference type="RefSeq" id="WP_191141389.1">
    <property type="nucleotide sequence ID" value="NZ_JACXAH010000002.1"/>
</dbReference>
<dbReference type="PROSITE" id="PS51462">
    <property type="entry name" value="NUDIX"/>
    <property type="match status" value="1"/>
</dbReference>
<accession>A0A926N5S0</accession>
<dbReference type="Pfam" id="PF00293">
    <property type="entry name" value="NUDIX"/>
    <property type="match status" value="1"/>
</dbReference>
<dbReference type="Gene3D" id="3.90.79.10">
    <property type="entry name" value="Nucleoside Triphosphate Pyrophosphohydrolase"/>
    <property type="match status" value="1"/>
</dbReference>
<comment type="caution">
    <text evidence="3">The sequence shown here is derived from an EMBL/GenBank/DDBJ whole genome shotgun (WGS) entry which is preliminary data.</text>
</comment>
<dbReference type="InterPro" id="IPR020476">
    <property type="entry name" value="Nudix_hydrolase"/>
</dbReference>
<dbReference type="EMBL" id="JACXAH010000002">
    <property type="protein sequence ID" value="MBD1371156.1"/>
    <property type="molecule type" value="Genomic_DNA"/>
</dbReference>
<evidence type="ECO:0000313" key="4">
    <source>
        <dbReference type="Proteomes" id="UP000661691"/>
    </source>
</evidence>
<evidence type="ECO:0000313" key="3">
    <source>
        <dbReference type="EMBL" id="MBD1371156.1"/>
    </source>
</evidence>
<dbReference type="Proteomes" id="UP000661691">
    <property type="component" value="Unassembled WGS sequence"/>
</dbReference>
<evidence type="ECO:0000259" key="2">
    <source>
        <dbReference type="PROSITE" id="PS51462"/>
    </source>
</evidence>